<dbReference type="InterPro" id="IPR001789">
    <property type="entry name" value="Sig_transdc_resp-reg_receiver"/>
</dbReference>
<organism evidence="4 5">
    <name type="scientific">Cellulophaga fucicola</name>
    <dbReference type="NCBI Taxonomy" id="76595"/>
    <lineage>
        <taxon>Bacteria</taxon>
        <taxon>Pseudomonadati</taxon>
        <taxon>Bacteroidota</taxon>
        <taxon>Flavobacteriia</taxon>
        <taxon>Flavobacteriales</taxon>
        <taxon>Flavobacteriaceae</taxon>
        <taxon>Cellulophaga</taxon>
    </lineage>
</organism>
<dbReference type="SMART" id="SM00850">
    <property type="entry name" value="LytTR"/>
    <property type="match status" value="1"/>
</dbReference>
<dbReference type="SMART" id="SM00448">
    <property type="entry name" value="REC"/>
    <property type="match status" value="1"/>
</dbReference>
<dbReference type="SUPFAM" id="SSF52172">
    <property type="entry name" value="CheY-like"/>
    <property type="match status" value="1"/>
</dbReference>
<evidence type="ECO:0000313" key="4">
    <source>
        <dbReference type="EMBL" id="SFW41756.1"/>
    </source>
</evidence>
<dbReference type="GO" id="GO:0003677">
    <property type="term" value="F:DNA binding"/>
    <property type="evidence" value="ECO:0007669"/>
    <property type="project" value="InterPro"/>
</dbReference>
<proteinExistence type="predicted"/>
<dbReference type="PROSITE" id="PS50110">
    <property type="entry name" value="RESPONSE_REGULATORY"/>
    <property type="match status" value="1"/>
</dbReference>
<dbReference type="Pfam" id="PF04397">
    <property type="entry name" value="LytTR"/>
    <property type="match status" value="1"/>
</dbReference>
<evidence type="ECO:0000259" key="3">
    <source>
        <dbReference type="PROSITE" id="PS50930"/>
    </source>
</evidence>
<evidence type="ECO:0000259" key="2">
    <source>
        <dbReference type="PROSITE" id="PS50110"/>
    </source>
</evidence>
<name>A0A1K1P2F4_9FLAO</name>
<dbReference type="OrthoDB" id="2168082at2"/>
<protein>
    <submittedName>
        <fullName evidence="4">Two component transcriptional regulator, LytTR family</fullName>
    </submittedName>
</protein>
<feature type="domain" description="Response regulatory" evidence="2">
    <location>
        <begin position="5"/>
        <end position="116"/>
    </location>
</feature>
<keyword evidence="5" id="KW-1185">Reference proteome</keyword>
<sequence>MSMIKAVIVEDSRLARNELKELIKNHGDIEIVGEAENVDEGYRLINETQPDLLFLDINMPEKDGFELLEMLDKVPITVFTTAFDEYAIKSFEYNALDYILKPINGKRFAKAIEKVKAQLEGATSTSSEVNETIEAKEKLTESSQIFIKDGDKCWLVKIGDISLFEIVGNYTRVYFKGEKPMLYKSLNQVEEKLPDHNFFRVNRQQIINVNYISNVVPWFNGKLKLTMNTGEEVEVSRRQSYIFKDKMSI</sequence>
<dbReference type="AlphaFoldDB" id="A0A1K1P2F4"/>
<dbReference type="Pfam" id="PF00072">
    <property type="entry name" value="Response_reg"/>
    <property type="match status" value="1"/>
</dbReference>
<dbReference type="Gene3D" id="2.40.50.1020">
    <property type="entry name" value="LytTr DNA-binding domain"/>
    <property type="match status" value="1"/>
</dbReference>
<dbReference type="STRING" id="76595.SAMN05660313_01554"/>
<feature type="domain" description="HTH LytTR-type" evidence="3">
    <location>
        <begin position="145"/>
        <end position="249"/>
    </location>
</feature>
<dbReference type="Proteomes" id="UP000183257">
    <property type="component" value="Unassembled WGS sequence"/>
</dbReference>
<dbReference type="InterPro" id="IPR011006">
    <property type="entry name" value="CheY-like_superfamily"/>
</dbReference>
<feature type="modified residue" description="4-aspartylphosphate" evidence="1">
    <location>
        <position position="56"/>
    </location>
</feature>
<keyword evidence="1" id="KW-0597">Phosphoprotein</keyword>
<dbReference type="GO" id="GO:0000156">
    <property type="term" value="F:phosphorelay response regulator activity"/>
    <property type="evidence" value="ECO:0007669"/>
    <property type="project" value="InterPro"/>
</dbReference>
<dbReference type="Gene3D" id="3.40.50.2300">
    <property type="match status" value="1"/>
</dbReference>
<evidence type="ECO:0000256" key="1">
    <source>
        <dbReference type="PROSITE-ProRule" id="PRU00169"/>
    </source>
</evidence>
<gene>
    <name evidence="4" type="ORF">SAMN05660313_01554</name>
</gene>
<dbReference type="EMBL" id="FPIY01000002">
    <property type="protein sequence ID" value="SFW41756.1"/>
    <property type="molecule type" value="Genomic_DNA"/>
</dbReference>
<evidence type="ECO:0000313" key="5">
    <source>
        <dbReference type="Proteomes" id="UP000183257"/>
    </source>
</evidence>
<dbReference type="InterPro" id="IPR046947">
    <property type="entry name" value="LytR-like"/>
</dbReference>
<reference evidence="5" key="1">
    <citation type="submission" date="2016-11" db="EMBL/GenBank/DDBJ databases">
        <authorList>
            <person name="Varghese N."/>
            <person name="Submissions S."/>
        </authorList>
    </citation>
    <scope>NUCLEOTIDE SEQUENCE [LARGE SCALE GENOMIC DNA]</scope>
    <source>
        <strain evidence="5">DSM 24786</strain>
    </source>
</reference>
<dbReference type="InterPro" id="IPR007492">
    <property type="entry name" value="LytTR_DNA-bd_dom"/>
</dbReference>
<dbReference type="RefSeq" id="WP_072303218.1">
    <property type="nucleotide sequence ID" value="NZ_CBDUMO010000017.1"/>
</dbReference>
<dbReference type="CDD" id="cd17532">
    <property type="entry name" value="REC_LytTR_AlgR-like"/>
    <property type="match status" value="1"/>
</dbReference>
<dbReference type="PANTHER" id="PTHR37299:SF1">
    <property type="entry name" value="STAGE 0 SPORULATION PROTEIN A HOMOLOG"/>
    <property type="match status" value="1"/>
</dbReference>
<accession>A0A1K1P2F4</accession>
<dbReference type="PROSITE" id="PS50930">
    <property type="entry name" value="HTH_LYTTR"/>
    <property type="match status" value="1"/>
</dbReference>
<dbReference type="PANTHER" id="PTHR37299">
    <property type="entry name" value="TRANSCRIPTIONAL REGULATOR-RELATED"/>
    <property type="match status" value="1"/>
</dbReference>